<accession>A0A3S5CQN3</accession>
<organism evidence="1 2">
    <name type="scientific">Protopolystoma xenopodis</name>
    <dbReference type="NCBI Taxonomy" id="117903"/>
    <lineage>
        <taxon>Eukaryota</taxon>
        <taxon>Metazoa</taxon>
        <taxon>Spiralia</taxon>
        <taxon>Lophotrochozoa</taxon>
        <taxon>Platyhelminthes</taxon>
        <taxon>Monogenea</taxon>
        <taxon>Polyopisthocotylea</taxon>
        <taxon>Polystomatidea</taxon>
        <taxon>Polystomatidae</taxon>
        <taxon>Protopolystoma</taxon>
    </lineage>
</organism>
<keyword evidence="2" id="KW-1185">Reference proteome</keyword>
<dbReference type="Proteomes" id="UP000784294">
    <property type="component" value="Unassembled WGS sequence"/>
</dbReference>
<protein>
    <submittedName>
        <fullName evidence="1">Uncharacterized protein</fullName>
    </submittedName>
</protein>
<reference evidence="1" key="1">
    <citation type="submission" date="2018-11" db="EMBL/GenBank/DDBJ databases">
        <authorList>
            <consortium name="Pathogen Informatics"/>
        </authorList>
    </citation>
    <scope>NUCLEOTIDE SEQUENCE</scope>
</reference>
<sequence>MVSCFVLVHICTLCRNYRLRLISQCTPTAHNLICSVERRLLKVRAQMPIFKARYPNGYDPTRMEGVEWIEGAPRRMCSSTAHTSSLSFPLLHFAHFSSPPLSNPISTLE</sequence>
<name>A0A3S5CQN3_9PLAT</name>
<gene>
    <name evidence="1" type="ORF">PXEA_LOCUS21865</name>
</gene>
<evidence type="ECO:0000313" key="1">
    <source>
        <dbReference type="EMBL" id="VEL28425.1"/>
    </source>
</evidence>
<dbReference type="EMBL" id="CAAALY010095038">
    <property type="protein sequence ID" value="VEL28425.1"/>
    <property type="molecule type" value="Genomic_DNA"/>
</dbReference>
<dbReference type="AlphaFoldDB" id="A0A3S5CQN3"/>
<comment type="caution">
    <text evidence="1">The sequence shown here is derived from an EMBL/GenBank/DDBJ whole genome shotgun (WGS) entry which is preliminary data.</text>
</comment>
<proteinExistence type="predicted"/>
<evidence type="ECO:0000313" key="2">
    <source>
        <dbReference type="Proteomes" id="UP000784294"/>
    </source>
</evidence>